<evidence type="ECO:0000256" key="10">
    <source>
        <dbReference type="SAM" id="Phobius"/>
    </source>
</evidence>
<keyword evidence="7 10" id="KW-1133">Transmembrane helix</keyword>
<dbReference type="Pfam" id="PF01105">
    <property type="entry name" value="EMP24_GP25L"/>
    <property type="match status" value="1"/>
</dbReference>
<dbReference type="SUPFAM" id="SSF101576">
    <property type="entry name" value="Supernatant protein factor (SPF), C-terminal domain"/>
    <property type="match status" value="1"/>
</dbReference>
<dbReference type="GO" id="GO:0033116">
    <property type="term" value="C:endoplasmic reticulum-Golgi intermediate compartment membrane"/>
    <property type="evidence" value="ECO:0007669"/>
    <property type="project" value="UniProtKB-SubCell"/>
</dbReference>
<evidence type="ECO:0000259" key="12">
    <source>
        <dbReference type="PROSITE" id="PS50866"/>
    </source>
</evidence>
<dbReference type="GO" id="GO:0005789">
    <property type="term" value="C:endoplasmic reticulum membrane"/>
    <property type="evidence" value="ECO:0007669"/>
    <property type="project" value="UniProtKB-SubCell"/>
</dbReference>
<dbReference type="OrthoDB" id="62956at2759"/>
<keyword evidence="13" id="KW-1185">Reference proteome</keyword>
<dbReference type="GO" id="GO:0005794">
    <property type="term" value="C:Golgi apparatus"/>
    <property type="evidence" value="ECO:0007669"/>
    <property type="project" value="UniProtKB-SubCell"/>
</dbReference>
<name>A0A6P4ZVB6_BRABE</name>
<dbReference type="PROSITE" id="PS50866">
    <property type="entry name" value="GOLD"/>
    <property type="match status" value="1"/>
</dbReference>
<evidence type="ECO:0000256" key="2">
    <source>
        <dbReference type="ARBA" id="ARBA00004151"/>
    </source>
</evidence>
<evidence type="ECO:0000256" key="8">
    <source>
        <dbReference type="ARBA" id="ARBA00023136"/>
    </source>
</evidence>
<feature type="chain" id="PRO_5027880546" evidence="11">
    <location>
        <begin position="27"/>
        <end position="220"/>
    </location>
</feature>
<dbReference type="RefSeq" id="XP_019640863.1">
    <property type="nucleotide sequence ID" value="XM_019785304.1"/>
</dbReference>
<evidence type="ECO:0000256" key="3">
    <source>
        <dbReference type="ARBA" id="ARBA00004619"/>
    </source>
</evidence>
<feature type="domain" description="GOLD" evidence="12">
    <location>
        <begin position="42"/>
        <end position="123"/>
    </location>
</feature>
<dbReference type="SMART" id="SM01190">
    <property type="entry name" value="EMP24_GP25L"/>
    <property type="match status" value="1"/>
</dbReference>
<dbReference type="GeneID" id="109482552"/>
<evidence type="ECO:0000313" key="14">
    <source>
        <dbReference type="RefSeq" id="XP_019640863.1"/>
    </source>
</evidence>
<dbReference type="Proteomes" id="UP000515135">
    <property type="component" value="Unplaced"/>
</dbReference>
<dbReference type="KEGG" id="bbel:109482552"/>
<dbReference type="InterPro" id="IPR015720">
    <property type="entry name" value="Emp24-like"/>
</dbReference>
<sequence length="220" mass="25370">MDVLRRVRLPCCLTVLGLVMLVRVDASEHNTACTFDLENKGEICFYQEFFFPGNYSFEFQVIKGGQRDVDVAIVAPDDSLIYNKEREKSGVHNWQTSVGTYKFCFSNAFSTFNRKLIYMSLMKQETAVLAARMGTKRPDDISAWLFVAKQIKESLDIVVELQNRYRRYEAVDRNNAMSLSARVQDWSLYQSVLVVVIGLGQMIVLKTLFTEKQTRRFSKP</sequence>
<organism evidence="13 14">
    <name type="scientific">Branchiostoma belcheri</name>
    <name type="common">Amphioxus</name>
    <dbReference type="NCBI Taxonomy" id="7741"/>
    <lineage>
        <taxon>Eukaryota</taxon>
        <taxon>Metazoa</taxon>
        <taxon>Chordata</taxon>
        <taxon>Cephalochordata</taxon>
        <taxon>Leptocardii</taxon>
        <taxon>Amphioxiformes</taxon>
        <taxon>Branchiostomatidae</taxon>
        <taxon>Branchiostoma</taxon>
    </lineage>
</organism>
<keyword evidence="6 11" id="KW-0732">Signal</keyword>
<evidence type="ECO:0000256" key="7">
    <source>
        <dbReference type="ARBA" id="ARBA00022989"/>
    </source>
</evidence>
<dbReference type="PANTHER" id="PTHR22811">
    <property type="entry name" value="TRANSMEMBRANE EMP24 DOMAIN-CONTAINING PROTEIN"/>
    <property type="match status" value="1"/>
</dbReference>
<comment type="similarity">
    <text evidence="4 9">Belongs to the EMP24/GP25L family.</text>
</comment>
<keyword evidence="5 9" id="KW-0812">Transmembrane</keyword>
<evidence type="ECO:0000256" key="9">
    <source>
        <dbReference type="RuleBase" id="RU003827"/>
    </source>
</evidence>
<evidence type="ECO:0000256" key="6">
    <source>
        <dbReference type="ARBA" id="ARBA00022729"/>
    </source>
</evidence>
<evidence type="ECO:0000313" key="13">
    <source>
        <dbReference type="Proteomes" id="UP000515135"/>
    </source>
</evidence>
<evidence type="ECO:0000256" key="11">
    <source>
        <dbReference type="SAM" id="SignalP"/>
    </source>
</evidence>
<evidence type="ECO:0000256" key="5">
    <source>
        <dbReference type="ARBA" id="ARBA00022692"/>
    </source>
</evidence>
<evidence type="ECO:0000256" key="1">
    <source>
        <dbReference type="ARBA" id="ARBA00004115"/>
    </source>
</evidence>
<dbReference type="AlphaFoldDB" id="A0A6P4ZVB6"/>
<feature type="signal peptide" evidence="11">
    <location>
        <begin position="1"/>
        <end position="26"/>
    </location>
</feature>
<feature type="transmembrane region" description="Helical" evidence="10">
    <location>
        <begin position="188"/>
        <end position="209"/>
    </location>
</feature>
<gene>
    <name evidence="14" type="primary">LOC109482552</name>
</gene>
<reference evidence="14" key="1">
    <citation type="submission" date="2025-08" db="UniProtKB">
        <authorList>
            <consortium name="RefSeq"/>
        </authorList>
    </citation>
    <scope>IDENTIFICATION</scope>
    <source>
        <tissue evidence="14">Gonad</tissue>
    </source>
</reference>
<accession>A0A6P4ZVB6</accession>
<protein>
    <submittedName>
        <fullName evidence="14">Transmembrane emp24 domain-containing protein 3-like</fullName>
    </submittedName>
</protein>
<dbReference type="InterPro" id="IPR009038">
    <property type="entry name" value="GOLD_dom"/>
</dbReference>
<proteinExistence type="inferred from homology"/>
<evidence type="ECO:0000256" key="4">
    <source>
        <dbReference type="ARBA" id="ARBA00007104"/>
    </source>
</evidence>
<keyword evidence="8 10" id="KW-0472">Membrane</keyword>
<dbReference type="InterPro" id="IPR036598">
    <property type="entry name" value="GOLD_dom_sf"/>
</dbReference>
<comment type="subcellular location">
    <subcellularLocation>
        <location evidence="1">Endoplasmic reticulum membrane</location>
        <topology evidence="1">Single-pass type I membrane protein</topology>
    </subcellularLocation>
    <subcellularLocation>
        <location evidence="2">Endoplasmic reticulum-Golgi intermediate compartment membrane</location>
        <topology evidence="2">Single-pass type I membrane protein</topology>
    </subcellularLocation>
    <subcellularLocation>
        <location evidence="3">Golgi apparatus</location>
        <location evidence="3">cis-Golgi network membrane</location>
        <topology evidence="3">Single-pass type I membrane protein</topology>
    </subcellularLocation>
    <subcellularLocation>
        <location evidence="9">Membrane</location>
        <topology evidence="9">Single-pass type I membrane protein</topology>
    </subcellularLocation>
</comment>